<gene>
    <name evidence="2" type="ORF">SOCE26_095180</name>
</gene>
<proteinExistence type="predicted"/>
<organism evidence="2 3">
    <name type="scientific">Sorangium cellulosum</name>
    <name type="common">Polyangium cellulosum</name>
    <dbReference type="NCBI Taxonomy" id="56"/>
    <lineage>
        <taxon>Bacteria</taxon>
        <taxon>Pseudomonadati</taxon>
        <taxon>Myxococcota</taxon>
        <taxon>Polyangia</taxon>
        <taxon>Polyangiales</taxon>
        <taxon>Polyangiaceae</taxon>
        <taxon>Sorangium</taxon>
    </lineage>
</organism>
<sequence>MTDAPRTGDDHPFAATFRRALERLVNKDTAGWVSMFAEDGAMEFPYAPPGYPERLDGRAAIAEYMRGYPDIVDLTSFHIEAFHRTVNPDVALVEFSVSGRAVPTNRPYTMRYVGVIRLRGGEVVHYRDYWNPLVAAAAFGGADATVAAFNQEAR</sequence>
<evidence type="ECO:0000259" key="1">
    <source>
        <dbReference type="Pfam" id="PF12680"/>
    </source>
</evidence>
<dbReference type="InterPro" id="IPR037401">
    <property type="entry name" value="SnoaL-like"/>
</dbReference>
<accession>A0A2L0F913</accession>
<dbReference type="SUPFAM" id="SSF54427">
    <property type="entry name" value="NTF2-like"/>
    <property type="match status" value="1"/>
</dbReference>
<name>A0A2L0F913_SORCE</name>
<dbReference type="Pfam" id="PF12680">
    <property type="entry name" value="SnoaL_2"/>
    <property type="match status" value="1"/>
</dbReference>
<dbReference type="EMBL" id="CP012673">
    <property type="protein sequence ID" value="AUX47992.1"/>
    <property type="molecule type" value="Genomic_DNA"/>
</dbReference>
<dbReference type="OrthoDB" id="2083380at2"/>
<dbReference type="InterPro" id="IPR032710">
    <property type="entry name" value="NTF2-like_dom_sf"/>
</dbReference>
<feature type="domain" description="SnoaL-like" evidence="1">
    <location>
        <begin position="18"/>
        <end position="125"/>
    </location>
</feature>
<dbReference type="Gene3D" id="3.10.450.50">
    <property type="match status" value="1"/>
</dbReference>
<dbReference type="AlphaFoldDB" id="A0A2L0F913"/>
<dbReference type="RefSeq" id="WP_104985912.1">
    <property type="nucleotide sequence ID" value="NZ_CP012673.1"/>
</dbReference>
<protein>
    <recommendedName>
        <fullName evidence="1">SnoaL-like domain-containing protein</fullName>
    </recommendedName>
</protein>
<dbReference type="Proteomes" id="UP000238348">
    <property type="component" value="Chromosome"/>
</dbReference>
<evidence type="ECO:0000313" key="3">
    <source>
        <dbReference type="Proteomes" id="UP000238348"/>
    </source>
</evidence>
<evidence type="ECO:0000313" key="2">
    <source>
        <dbReference type="EMBL" id="AUX47992.1"/>
    </source>
</evidence>
<reference evidence="2 3" key="1">
    <citation type="submission" date="2015-09" db="EMBL/GenBank/DDBJ databases">
        <title>Sorangium comparison.</title>
        <authorList>
            <person name="Zaburannyi N."/>
            <person name="Bunk B."/>
            <person name="Overmann J."/>
            <person name="Mueller R."/>
        </authorList>
    </citation>
    <scope>NUCLEOTIDE SEQUENCE [LARGE SCALE GENOMIC DNA]</scope>
    <source>
        <strain evidence="2 3">So ce26</strain>
    </source>
</reference>